<evidence type="ECO:0000256" key="2">
    <source>
        <dbReference type="ARBA" id="ARBA00022576"/>
    </source>
</evidence>
<dbReference type="Gene3D" id="3.40.50.720">
    <property type="entry name" value="NAD(P)-binding Rossmann-like Domain"/>
    <property type="match status" value="1"/>
</dbReference>
<dbReference type="SUPFAM" id="SSF53383">
    <property type="entry name" value="PLP-dependent transferases"/>
    <property type="match status" value="1"/>
</dbReference>
<dbReference type="GO" id="GO:0008483">
    <property type="term" value="F:transaminase activity"/>
    <property type="evidence" value="ECO:0007669"/>
    <property type="project" value="UniProtKB-KW"/>
</dbReference>
<keyword evidence="5" id="KW-1185">Reference proteome</keyword>
<dbReference type="PANTHER" id="PTHR11986:SF121">
    <property type="entry name" value="BLR3010 PROTEIN"/>
    <property type="match status" value="1"/>
</dbReference>
<keyword evidence="3" id="KW-0663">Pyridoxal phosphate</keyword>
<dbReference type="Gene3D" id="3.40.640.10">
    <property type="entry name" value="Type I PLP-dependent aspartate aminotransferase-like (Major domain)"/>
    <property type="match status" value="1"/>
</dbReference>
<evidence type="ECO:0000313" key="5">
    <source>
        <dbReference type="Proteomes" id="UP000031535"/>
    </source>
</evidence>
<dbReference type="InterPro" id="IPR036291">
    <property type="entry name" value="NAD(P)-bd_dom_sf"/>
</dbReference>
<dbReference type="InterPro" id="IPR050103">
    <property type="entry name" value="Class-III_PLP-dep_AT"/>
</dbReference>
<sequence>MSRWQAISPFEQHVNPAIGELIRRVGLDKTFVRGEGCYLYDAPGRAYLDFLGAYGALPFGHSPDALLAELASFQHSREPIFVQPSCLAASGLLAQRLLELAPGKYRSVTFQNSGAETVEAALKACLVKTGRKRILSTHHSFHGKTLGALSATGSDKYQEGFQAPLPGFDFVDYGDIQAIEAQLQRYPGAYAAIIVEPIQGEGGINLPPADYLQAVRAACDRHGTLLIIDEVQTGLGRTGKLFASEGVQADCLLLAKALGGGVMPIGACLLAESAYSEDFQNKHSSTFGGNTLACRIGLKVLDLLRDQPELLDNVRDNGTYLLEQLQGLAQRYPSFIREVRGAGYLIGIEFTLDRSHYPQFHGGFTGIMGEQESLVPVLASYLLNVEGVRVAPTLNGASVMRVEPPLIAGRAECEHFLQALARTLQLVAEGRTGSLLAHLLEADAGSPGPGDLPLHAARFDEPVADDHFAFILHPLELENYAEFDESLSHYSRHSLQLLEERLNPLLDPFFVSTVELTSPATGRKVSGDLIMVPRSAAQMAAMPVEESCALIGQAIDMAKRRGAKLVGLGGHTSIVTGGGLRLLDKGIPLTTGNTYTLLTAVEAACRAVHLTGRRMQDMRVAVIGATGSIGSAIARLIAGQAGQLTLVGNPKSARFNTPRFASVITQLVAYGAQSVAAQGSVLARIARRLEGQEAAELGRALLDENGDRIPLKWSNDVQQSLADADLVLIATNSAERFISADDIAVGTILCDISRPANVSQDIAARRPDVLVLDGGIVEMPGDARLGSRYGIPDDLAYACMAETMMLALEGEWRHASLGLDLSNDDLELIEGLAGRHGFKLAGLRSFDKALDPQAWQRYAERFQPVAEPI</sequence>
<dbReference type="PANTHER" id="PTHR11986">
    <property type="entry name" value="AMINOTRANSFERASE CLASS III"/>
    <property type="match status" value="1"/>
</dbReference>
<dbReference type="PROSITE" id="PS00600">
    <property type="entry name" value="AA_TRANSFER_CLASS_3"/>
    <property type="match status" value="1"/>
</dbReference>
<dbReference type="STRING" id="226910.UCMB321_3688"/>
<dbReference type="Gene3D" id="3.90.1150.10">
    <property type="entry name" value="Aspartate Aminotransferase, domain 1"/>
    <property type="match status" value="1"/>
</dbReference>
<dbReference type="RefSeq" id="WP_052451302.1">
    <property type="nucleotide sequence ID" value="NZ_JXDG01000048.1"/>
</dbReference>
<evidence type="ECO:0000256" key="3">
    <source>
        <dbReference type="ARBA" id="ARBA00022898"/>
    </source>
</evidence>
<dbReference type="AlphaFoldDB" id="A0A0C2EV84"/>
<accession>A0A0C2EV84</accession>
<proteinExistence type="predicted"/>
<gene>
    <name evidence="4" type="ORF">UCMB321_3688</name>
</gene>
<dbReference type="InterPro" id="IPR005814">
    <property type="entry name" value="Aminotrans_3"/>
</dbReference>
<dbReference type="FunFam" id="3.40.640.10:FF:000004">
    <property type="entry name" value="Acetylornithine aminotransferase"/>
    <property type="match status" value="1"/>
</dbReference>
<reference evidence="4 5" key="1">
    <citation type="submission" date="2015-01" db="EMBL/GenBank/DDBJ databases">
        <title>Complete genome of Pseudomonas batumici UCM B-321 producer of the batumin antibiotic with strong antistaphilococcal and potential anticancer activity.</title>
        <authorList>
            <person name="Klochko V.V."/>
            <person name="Zelena L.B."/>
            <person name="Elena K.A."/>
            <person name="Reva O.N."/>
        </authorList>
    </citation>
    <scope>NUCLEOTIDE SEQUENCE [LARGE SCALE GENOMIC DNA]</scope>
    <source>
        <strain evidence="4 5">UCM B-321</strain>
    </source>
</reference>
<dbReference type="EMBL" id="JXDG01000048">
    <property type="protein sequence ID" value="KIH82553.1"/>
    <property type="molecule type" value="Genomic_DNA"/>
</dbReference>
<dbReference type="GO" id="GO:0042802">
    <property type="term" value="F:identical protein binding"/>
    <property type="evidence" value="ECO:0007669"/>
    <property type="project" value="TreeGrafter"/>
</dbReference>
<comment type="cofactor">
    <cofactor evidence="1">
        <name>pyridoxal 5'-phosphate</name>
        <dbReference type="ChEBI" id="CHEBI:597326"/>
    </cofactor>
</comment>
<dbReference type="InterPro" id="IPR015422">
    <property type="entry name" value="PyrdxlP-dep_Trfase_small"/>
</dbReference>
<name>A0A0C2EV84_9PSED</name>
<organism evidence="4 5">
    <name type="scientific">Pseudomonas batumici</name>
    <dbReference type="NCBI Taxonomy" id="226910"/>
    <lineage>
        <taxon>Bacteria</taxon>
        <taxon>Pseudomonadati</taxon>
        <taxon>Pseudomonadota</taxon>
        <taxon>Gammaproteobacteria</taxon>
        <taxon>Pseudomonadales</taxon>
        <taxon>Pseudomonadaceae</taxon>
        <taxon>Pseudomonas</taxon>
    </lineage>
</organism>
<dbReference type="InterPro" id="IPR015424">
    <property type="entry name" value="PyrdxlP-dep_Trfase"/>
</dbReference>
<dbReference type="InterPro" id="IPR049704">
    <property type="entry name" value="Aminotrans_3_PPA_site"/>
</dbReference>
<evidence type="ECO:0000313" key="4">
    <source>
        <dbReference type="EMBL" id="KIH82553.1"/>
    </source>
</evidence>
<dbReference type="SUPFAM" id="SSF51735">
    <property type="entry name" value="NAD(P)-binding Rossmann-fold domains"/>
    <property type="match status" value="1"/>
</dbReference>
<dbReference type="InterPro" id="IPR015421">
    <property type="entry name" value="PyrdxlP-dep_Trfase_major"/>
</dbReference>
<dbReference type="PATRIC" id="fig|226910.6.peg.3680"/>
<protein>
    <submittedName>
        <fullName evidence="4">Acetylornithine aminotransferase</fullName>
    </submittedName>
</protein>
<keyword evidence="4" id="KW-0808">Transferase</keyword>
<comment type="caution">
    <text evidence="4">The sequence shown here is derived from an EMBL/GenBank/DDBJ whole genome shotgun (WGS) entry which is preliminary data.</text>
</comment>
<dbReference type="GO" id="GO:0030170">
    <property type="term" value="F:pyridoxal phosphate binding"/>
    <property type="evidence" value="ECO:0007669"/>
    <property type="project" value="InterPro"/>
</dbReference>
<dbReference type="Pfam" id="PF00202">
    <property type="entry name" value="Aminotran_3"/>
    <property type="match status" value="1"/>
</dbReference>
<dbReference type="Proteomes" id="UP000031535">
    <property type="component" value="Unassembled WGS sequence"/>
</dbReference>
<keyword evidence="2 4" id="KW-0032">Aminotransferase</keyword>
<evidence type="ECO:0000256" key="1">
    <source>
        <dbReference type="ARBA" id="ARBA00001933"/>
    </source>
</evidence>
<dbReference type="CDD" id="cd00610">
    <property type="entry name" value="OAT_like"/>
    <property type="match status" value="1"/>
</dbReference>